<evidence type="ECO:0000313" key="2">
    <source>
        <dbReference type="EMBL" id="AGZ17588.1"/>
    </source>
</evidence>
<dbReference type="RefSeq" id="YP_008857330.1">
    <property type="nucleotide sequence ID" value="NC_022968.1"/>
</dbReference>
<keyword evidence="1" id="KW-0472">Membrane</keyword>
<keyword evidence="3" id="KW-1185">Reference proteome</keyword>
<sequence length="63" mass="7025">MKHYLNAVGIFLFICITFGVGVPTLVSAKDTLMLCAGFAWIIATPAIVWYWARKAFFPKKSEA</sequence>
<gene>
    <name evidence="2" type="ORF">4MG_114</name>
</gene>
<name>V5KSV8_9CAUD</name>
<protein>
    <submittedName>
        <fullName evidence="2">Putative membrane protein</fullName>
    </submittedName>
</protein>
<dbReference type="Proteomes" id="UP000018620">
    <property type="component" value="Segment"/>
</dbReference>
<dbReference type="OrthoDB" id="27593at10239"/>
<keyword evidence="1" id="KW-0812">Transmembrane</keyword>
<feature type="transmembrane region" description="Helical" evidence="1">
    <location>
        <begin position="31"/>
        <end position="52"/>
    </location>
</feature>
<accession>V5KSV8</accession>
<reference evidence="2 3" key="1">
    <citation type="journal article" date="2014" name="Arch. Virol.">
        <title>Complete genome sequence of enterobacteria phage 4MG, a new member of the subgroup "PVP-SE1-like phage" of the "rV5-like viruses".</title>
        <authorList>
            <person name="Kim M."/>
            <person name="Heu S."/>
            <person name="Ryu S."/>
        </authorList>
    </citation>
    <scope>NUCLEOTIDE SEQUENCE [LARGE SCALE GENOMIC DNA]</scope>
</reference>
<proteinExistence type="predicted"/>
<dbReference type="KEGG" id="vg:17776364"/>
<feature type="transmembrane region" description="Helical" evidence="1">
    <location>
        <begin position="7"/>
        <end position="25"/>
    </location>
</feature>
<evidence type="ECO:0000256" key="1">
    <source>
        <dbReference type="SAM" id="Phobius"/>
    </source>
</evidence>
<dbReference type="EMBL" id="KF550303">
    <property type="protein sequence ID" value="AGZ17588.1"/>
    <property type="molecule type" value="Genomic_DNA"/>
</dbReference>
<keyword evidence="1" id="KW-1133">Transmembrane helix</keyword>
<organism evidence="2 3">
    <name type="scientific">Escherichia phage 4MG</name>
    <dbReference type="NCBI Taxonomy" id="1391428"/>
    <lineage>
        <taxon>Viruses</taxon>
        <taxon>Duplodnaviria</taxon>
        <taxon>Heunggongvirae</taxon>
        <taxon>Uroviricota</taxon>
        <taxon>Caudoviricetes</taxon>
        <taxon>Vequintavirinae</taxon>
        <taxon>Seunavirus</taxon>
        <taxon>Seunavirus 4MG</taxon>
    </lineage>
</organism>
<evidence type="ECO:0000313" key="3">
    <source>
        <dbReference type="Proteomes" id="UP000018620"/>
    </source>
</evidence>